<organism evidence="2 3">
    <name type="scientific">Desulfamplus magnetovallimortis</name>
    <dbReference type="NCBI Taxonomy" id="1246637"/>
    <lineage>
        <taxon>Bacteria</taxon>
        <taxon>Pseudomonadati</taxon>
        <taxon>Thermodesulfobacteriota</taxon>
        <taxon>Desulfobacteria</taxon>
        <taxon>Desulfobacterales</taxon>
        <taxon>Desulfobacteraceae</taxon>
        <taxon>Desulfamplus</taxon>
    </lineage>
</organism>
<keyword evidence="1" id="KW-1133">Transmembrane helix</keyword>
<feature type="transmembrane region" description="Helical" evidence="1">
    <location>
        <begin position="156"/>
        <end position="178"/>
    </location>
</feature>
<evidence type="ECO:0000313" key="3">
    <source>
        <dbReference type="Proteomes" id="UP000191931"/>
    </source>
</evidence>
<keyword evidence="1" id="KW-0812">Transmembrane</keyword>
<feature type="transmembrane region" description="Helical" evidence="1">
    <location>
        <begin position="283"/>
        <end position="305"/>
    </location>
</feature>
<accession>A0A1W1H6V1</accession>
<feature type="transmembrane region" description="Helical" evidence="1">
    <location>
        <begin position="7"/>
        <end position="24"/>
    </location>
</feature>
<dbReference type="STRING" id="1246637.MTBBW1_1270006"/>
<keyword evidence="3" id="KW-1185">Reference proteome</keyword>
<gene>
    <name evidence="2" type="ORF">MTBBW1_1270006</name>
</gene>
<name>A0A1W1H6V1_9BACT</name>
<reference evidence="2 3" key="1">
    <citation type="submission" date="2017-03" db="EMBL/GenBank/DDBJ databases">
        <authorList>
            <person name="Afonso C.L."/>
            <person name="Miller P.J."/>
            <person name="Scott M.A."/>
            <person name="Spackman E."/>
            <person name="Goraichik I."/>
            <person name="Dimitrov K.M."/>
            <person name="Suarez D.L."/>
            <person name="Swayne D.E."/>
        </authorList>
    </citation>
    <scope>NUCLEOTIDE SEQUENCE [LARGE SCALE GENOMIC DNA]</scope>
    <source>
        <strain evidence="2">PRJEB14757</strain>
    </source>
</reference>
<proteinExistence type="predicted"/>
<evidence type="ECO:0000313" key="2">
    <source>
        <dbReference type="EMBL" id="SLM28156.1"/>
    </source>
</evidence>
<dbReference type="Proteomes" id="UP000191931">
    <property type="component" value="Unassembled WGS sequence"/>
</dbReference>
<feature type="transmembrane region" description="Helical" evidence="1">
    <location>
        <begin position="36"/>
        <end position="53"/>
    </location>
</feature>
<feature type="transmembrane region" description="Helical" evidence="1">
    <location>
        <begin position="317"/>
        <end position="334"/>
    </location>
</feature>
<feature type="transmembrane region" description="Helical" evidence="1">
    <location>
        <begin position="340"/>
        <end position="358"/>
    </location>
</feature>
<dbReference type="RefSeq" id="WP_080804513.1">
    <property type="nucleotide sequence ID" value="NZ_LT828547.1"/>
</dbReference>
<dbReference type="AlphaFoldDB" id="A0A1W1H6V1"/>
<keyword evidence="1" id="KW-0472">Membrane</keyword>
<feature type="transmembrane region" description="Helical" evidence="1">
    <location>
        <begin position="249"/>
        <end position="271"/>
    </location>
</feature>
<feature type="transmembrane region" description="Helical" evidence="1">
    <location>
        <begin position="219"/>
        <end position="237"/>
    </location>
</feature>
<protein>
    <submittedName>
        <fullName evidence="2">Uncharacterized protein</fullName>
    </submittedName>
</protein>
<evidence type="ECO:0000256" key="1">
    <source>
        <dbReference type="SAM" id="Phobius"/>
    </source>
</evidence>
<dbReference type="OrthoDB" id="5412242at2"/>
<feature type="transmembrane region" description="Helical" evidence="1">
    <location>
        <begin position="190"/>
        <end position="213"/>
    </location>
</feature>
<dbReference type="EMBL" id="FWEV01000032">
    <property type="protein sequence ID" value="SLM28156.1"/>
    <property type="molecule type" value="Genomic_DNA"/>
</dbReference>
<sequence>MTRSLKLFFATMMITALCFGYAGVYFPLEHYDFERLHIFLFNLCTGGTIILYFTEGKDKLSFRTGMFLVLSLLYALSAFFEIYPVTIIISIALASIVESLRIEKFSIFPWNFFTLKESVSAKFHQASLLCLSIGLVMSSIVIINNEYMHAVVMEKLALNTFFLGFSFPLSLITLSVIFSMIRANGESLTGIISVICFWTINLGVIIFFIFILFEKFYPQLVVTSALFIAVITVFRLYRKLGQKMQQKQFLSSGIGFLIATAISGIVYIFYQMAPDYNPVNTKWLLRIHTFASLYGWNLCGLAVICRFRDFPIRMHSGMVIMVHWLTALILAPLGTLIAPFAPLAIAGYVFIVVTLFFSNVKNRRIGQFIVKY</sequence>